<evidence type="ECO:0000256" key="1">
    <source>
        <dbReference type="SAM" id="MobiDB-lite"/>
    </source>
</evidence>
<dbReference type="Proteomes" id="UP000194266">
    <property type="component" value="Unassembled WGS sequence"/>
</dbReference>
<accession>A0ABX3YNZ7</accession>
<comment type="caution">
    <text evidence="3">The sequence shown here is derived from an EMBL/GenBank/DDBJ whole genome shotgun (WGS) entry which is preliminary data.</text>
</comment>
<dbReference type="EMBL" id="MRYD01000019">
    <property type="protein sequence ID" value="OSZ61306.1"/>
    <property type="molecule type" value="Genomic_DNA"/>
</dbReference>
<sequence>MATSSVSAAGWDRSDHETCAVDPADGRAAAGREHAGLQRFVNQSPRDPLPVGRRIPGRLCEAIRPEARVIDDVSFPGCGTASEGVARQYCGALGKRANCQGAVSVHTATDTASCPPEWELFRPEEWAGNHHKRQRTSLRESCTPPGRAEPYCGTPATLPASDRSPSSSAVIAPPGSSAKRTRFGLCGNGPRRSASSVICGCSPTSPAGFQSPSLVTTSYRPVVVMRSLRCWWRPP</sequence>
<evidence type="ECO:0000259" key="2">
    <source>
        <dbReference type="Pfam" id="PF13546"/>
    </source>
</evidence>
<feature type="region of interest" description="Disordered" evidence="1">
    <location>
        <begin position="127"/>
        <end position="184"/>
    </location>
</feature>
<dbReference type="PANTHER" id="PTHR33627">
    <property type="entry name" value="TRANSPOSASE"/>
    <property type="match status" value="1"/>
</dbReference>
<proteinExistence type="predicted"/>
<evidence type="ECO:0000313" key="4">
    <source>
        <dbReference type="Proteomes" id="UP000194266"/>
    </source>
</evidence>
<dbReference type="InterPro" id="IPR039365">
    <property type="entry name" value="IS701-like"/>
</dbReference>
<feature type="domain" description="Transposase IS701-like DDE" evidence="2">
    <location>
        <begin position="28"/>
        <end position="136"/>
    </location>
</feature>
<dbReference type="InterPro" id="IPR038721">
    <property type="entry name" value="IS701-like_DDE_dom"/>
</dbReference>
<name>A0ABX3YNZ7_9ACTN</name>
<keyword evidence="4" id="KW-1185">Reference proteome</keyword>
<reference evidence="3 4" key="1">
    <citation type="submission" date="2016-12" db="EMBL/GenBank/DDBJ databases">
        <title>Genome Mining:The Detection of Biosynthetic Gene Clusters to Aid in the Expression of Curamycin A produced by Streptomyces sp. strain CZA14.</title>
        <authorList>
            <person name="Durrell K.A."/>
            <person name="Kirby B.M."/>
            <person name="Khan W."/>
            <person name="Mthethwa T."/>
            <person name="Le Roes-Hill M."/>
        </authorList>
    </citation>
    <scope>NUCLEOTIDE SEQUENCE [LARGE SCALE GENOMIC DNA]</scope>
    <source>
        <strain evidence="3 4">CZA14</strain>
    </source>
</reference>
<gene>
    <name evidence="3" type="ORF">OQI_06260</name>
</gene>
<organism evidence="3 4">
    <name type="scientific">Streptomyces pharetrae CZA14</name>
    <dbReference type="NCBI Taxonomy" id="1144883"/>
    <lineage>
        <taxon>Bacteria</taxon>
        <taxon>Bacillati</taxon>
        <taxon>Actinomycetota</taxon>
        <taxon>Actinomycetes</taxon>
        <taxon>Kitasatosporales</taxon>
        <taxon>Streptomycetaceae</taxon>
        <taxon>Streptomyces</taxon>
    </lineage>
</organism>
<protein>
    <recommendedName>
        <fullName evidence="2">Transposase IS701-like DDE domain-containing protein</fullName>
    </recommendedName>
</protein>
<dbReference type="Pfam" id="PF13546">
    <property type="entry name" value="DDE_5"/>
    <property type="match status" value="1"/>
</dbReference>
<dbReference type="PANTHER" id="PTHR33627:SF1">
    <property type="entry name" value="TRANSPOSASE"/>
    <property type="match status" value="1"/>
</dbReference>
<feature type="region of interest" description="Disordered" evidence="1">
    <location>
        <begin position="1"/>
        <end position="35"/>
    </location>
</feature>
<evidence type="ECO:0000313" key="3">
    <source>
        <dbReference type="EMBL" id="OSZ61306.1"/>
    </source>
</evidence>